<evidence type="ECO:0000313" key="4">
    <source>
        <dbReference type="Proteomes" id="UP001172155"/>
    </source>
</evidence>
<reference evidence="3" key="1">
    <citation type="submission" date="2023-06" db="EMBL/GenBank/DDBJ databases">
        <title>Genome-scale phylogeny and comparative genomics of the fungal order Sordariales.</title>
        <authorList>
            <consortium name="Lawrence Berkeley National Laboratory"/>
            <person name="Hensen N."/>
            <person name="Bonometti L."/>
            <person name="Westerberg I."/>
            <person name="Brannstrom I.O."/>
            <person name="Guillou S."/>
            <person name="Cros-Aarteil S."/>
            <person name="Calhoun S."/>
            <person name="Haridas S."/>
            <person name="Kuo A."/>
            <person name="Mondo S."/>
            <person name="Pangilinan J."/>
            <person name="Riley R."/>
            <person name="LaButti K."/>
            <person name="Andreopoulos B."/>
            <person name="Lipzen A."/>
            <person name="Chen C."/>
            <person name="Yanf M."/>
            <person name="Daum C."/>
            <person name="Ng V."/>
            <person name="Clum A."/>
            <person name="Steindorff A."/>
            <person name="Ohm R."/>
            <person name="Martin F."/>
            <person name="Silar P."/>
            <person name="Natvig D."/>
            <person name="Lalanne C."/>
            <person name="Gautier V."/>
            <person name="Ament-velasquez S.L."/>
            <person name="Kruys A."/>
            <person name="Hutchinson M.I."/>
            <person name="Powell A.J."/>
            <person name="Barry K."/>
            <person name="Miller A.N."/>
            <person name="Grigoriev I.V."/>
            <person name="Debuchy R."/>
            <person name="Gladieux P."/>
            <person name="Thoren M.H."/>
            <person name="Johannesson H."/>
        </authorList>
    </citation>
    <scope>NUCLEOTIDE SEQUENCE</scope>
    <source>
        <strain evidence="3">SMH3187-1</strain>
    </source>
</reference>
<keyword evidence="4" id="KW-1185">Reference proteome</keyword>
<dbReference type="Pfam" id="PF00652">
    <property type="entry name" value="Ricin_B_lectin"/>
    <property type="match status" value="1"/>
</dbReference>
<evidence type="ECO:0000313" key="3">
    <source>
        <dbReference type="EMBL" id="KAK0752203.1"/>
    </source>
</evidence>
<evidence type="ECO:0000259" key="2">
    <source>
        <dbReference type="Pfam" id="PF00652"/>
    </source>
</evidence>
<protein>
    <recommendedName>
        <fullName evidence="2">Ricin B lectin domain-containing protein</fullName>
    </recommendedName>
</protein>
<dbReference type="AlphaFoldDB" id="A0AA40KAN4"/>
<feature type="chain" id="PRO_5041221789" description="Ricin B lectin domain-containing protein" evidence="1">
    <location>
        <begin position="16"/>
        <end position="177"/>
    </location>
</feature>
<dbReference type="InterPro" id="IPR000772">
    <property type="entry name" value="Ricin_B_lectin"/>
</dbReference>
<feature type="signal peptide" evidence="1">
    <location>
        <begin position="1"/>
        <end position="15"/>
    </location>
</feature>
<dbReference type="Gene3D" id="2.80.10.50">
    <property type="match status" value="1"/>
</dbReference>
<keyword evidence="1" id="KW-0732">Signal</keyword>
<evidence type="ECO:0000256" key="1">
    <source>
        <dbReference type="SAM" id="SignalP"/>
    </source>
</evidence>
<comment type="caution">
    <text evidence="3">The sequence shown here is derived from an EMBL/GenBank/DDBJ whole genome shotgun (WGS) entry which is preliminary data.</text>
</comment>
<dbReference type="SUPFAM" id="SSF50370">
    <property type="entry name" value="Ricin B-like lectins"/>
    <property type="match status" value="1"/>
</dbReference>
<dbReference type="PROSITE" id="PS50231">
    <property type="entry name" value="RICIN_B_LECTIN"/>
    <property type="match status" value="1"/>
</dbReference>
<dbReference type="Proteomes" id="UP001172155">
    <property type="component" value="Unassembled WGS sequence"/>
</dbReference>
<dbReference type="EMBL" id="JAUKUD010000002">
    <property type="protein sequence ID" value="KAK0752203.1"/>
    <property type="molecule type" value="Genomic_DNA"/>
</dbReference>
<dbReference type="InterPro" id="IPR035992">
    <property type="entry name" value="Ricin_B-like_lectins"/>
</dbReference>
<organism evidence="3 4">
    <name type="scientific">Schizothecium vesticola</name>
    <dbReference type="NCBI Taxonomy" id="314040"/>
    <lineage>
        <taxon>Eukaryota</taxon>
        <taxon>Fungi</taxon>
        <taxon>Dikarya</taxon>
        <taxon>Ascomycota</taxon>
        <taxon>Pezizomycotina</taxon>
        <taxon>Sordariomycetes</taxon>
        <taxon>Sordariomycetidae</taxon>
        <taxon>Sordariales</taxon>
        <taxon>Schizotheciaceae</taxon>
        <taxon>Schizothecium</taxon>
    </lineage>
</organism>
<feature type="domain" description="Ricin B lectin" evidence="2">
    <location>
        <begin position="78"/>
        <end position="158"/>
    </location>
</feature>
<gene>
    <name evidence="3" type="ORF">B0T18DRAFT_426723</name>
</gene>
<proteinExistence type="predicted"/>
<name>A0AA40KAN4_9PEZI</name>
<sequence length="177" mass="18432">MHLLPFLALLPLALSQTAPAPRLVILTTAVNAKFAIEPKSLPAKAGVQLVVQPLSATKAAQHWALLTTNSTTTPTKTTTRIQLANTTLCIDAGAKSNWKDMARVSLAECADTADGQRWTVMADGRVAVEGSAAPQSCIDLEYMRATAGNPVGLYTCAGLGGTGAADKGIVWGFVDVV</sequence>
<accession>A0AA40KAN4</accession>